<dbReference type="EMBL" id="JANPWB010000007">
    <property type="protein sequence ID" value="KAJ1168719.1"/>
    <property type="molecule type" value="Genomic_DNA"/>
</dbReference>
<name>A0AAV7SX87_PLEWA</name>
<dbReference type="AlphaFoldDB" id="A0AAV7SX87"/>
<comment type="caution">
    <text evidence="1">The sequence shown here is derived from an EMBL/GenBank/DDBJ whole genome shotgun (WGS) entry which is preliminary data.</text>
</comment>
<reference evidence="1" key="1">
    <citation type="journal article" date="2022" name="bioRxiv">
        <title>Sequencing and chromosome-scale assembly of the giantPleurodeles waltlgenome.</title>
        <authorList>
            <person name="Brown T."/>
            <person name="Elewa A."/>
            <person name="Iarovenko S."/>
            <person name="Subramanian E."/>
            <person name="Araus A.J."/>
            <person name="Petzold A."/>
            <person name="Susuki M."/>
            <person name="Suzuki K.-i.T."/>
            <person name="Hayashi T."/>
            <person name="Toyoda A."/>
            <person name="Oliveira C."/>
            <person name="Osipova E."/>
            <person name="Leigh N.D."/>
            <person name="Simon A."/>
            <person name="Yun M.H."/>
        </authorList>
    </citation>
    <scope>NUCLEOTIDE SEQUENCE</scope>
    <source>
        <strain evidence="1">20211129_DDA</strain>
        <tissue evidence="1">Liver</tissue>
    </source>
</reference>
<dbReference type="Proteomes" id="UP001066276">
    <property type="component" value="Chromosome 4_1"/>
</dbReference>
<protein>
    <submittedName>
        <fullName evidence="1">Uncharacterized protein</fullName>
    </submittedName>
</protein>
<accession>A0AAV7SX87</accession>
<proteinExistence type="predicted"/>
<evidence type="ECO:0000313" key="1">
    <source>
        <dbReference type="EMBL" id="KAJ1168719.1"/>
    </source>
</evidence>
<keyword evidence="2" id="KW-1185">Reference proteome</keyword>
<organism evidence="1 2">
    <name type="scientific">Pleurodeles waltl</name>
    <name type="common">Iberian ribbed newt</name>
    <dbReference type="NCBI Taxonomy" id="8319"/>
    <lineage>
        <taxon>Eukaryota</taxon>
        <taxon>Metazoa</taxon>
        <taxon>Chordata</taxon>
        <taxon>Craniata</taxon>
        <taxon>Vertebrata</taxon>
        <taxon>Euteleostomi</taxon>
        <taxon>Amphibia</taxon>
        <taxon>Batrachia</taxon>
        <taxon>Caudata</taxon>
        <taxon>Salamandroidea</taxon>
        <taxon>Salamandridae</taxon>
        <taxon>Pleurodelinae</taxon>
        <taxon>Pleurodeles</taxon>
    </lineage>
</organism>
<gene>
    <name evidence="1" type="ORF">NDU88_000633</name>
</gene>
<sequence>MGERHRHFRIPRGRVRSVEGKACDRSASRSAVYAFLARHGRGVFLLRGPDGFMKSVQGQQLPITGQER</sequence>
<evidence type="ECO:0000313" key="2">
    <source>
        <dbReference type="Proteomes" id="UP001066276"/>
    </source>
</evidence>